<dbReference type="SUPFAM" id="SSF81321">
    <property type="entry name" value="Family A G protein-coupled receptor-like"/>
    <property type="match status" value="1"/>
</dbReference>
<feature type="transmembrane region" description="Helical" evidence="5">
    <location>
        <begin position="51"/>
        <end position="74"/>
    </location>
</feature>
<protein>
    <submittedName>
        <fullName evidence="7">Galanin receptor GalR2-like protein</fullName>
    </submittedName>
</protein>
<evidence type="ECO:0000256" key="4">
    <source>
        <dbReference type="ARBA" id="ARBA00023136"/>
    </source>
</evidence>
<name>B3G4K4_ADIVA</name>
<dbReference type="PANTHER" id="PTHR46641:SF18">
    <property type="entry name" value="G-PROTEIN COUPLED RECEPTORS FAMILY 1 PROFILE DOMAIN-CONTAINING PROTEIN"/>
    <property type="match status" value="1"/>
</dbReference>
<dbReference type="InterPro" id="IPR052954">
    <property type="entry name" value="GPCR-Ligand_Int"/>
</dbReference>
<feature type="transmembrane region" description="Helical" evidence="5">
    <location>
        <begin position="274"/>
        <end position="295"/>
    </location>
</feature>
<comment type="subcellular location">
    <subcellularLocation>
        <location evidence="1">Membrane</location>
    </subcellularLocation>
</comment>
<keyword evidence="7" id="KW-0675">Receptor</keyword>
<evidence type="ECO:0000256" key="1">
    <source>
        <dbReference type="ARBA" id="ARBA00004370"/>
    </source>
</evidence>
<keyword evidence="2 5" id="KW-0812">Transmembrane</keyword>
<evidence type="ECO:0000256" key="5">
    <source>
        <dbReference type="SAM" id="Phobius"/>
    </source>
</evidence>
<keyword evidence="4 5" id="KW-0472">Membrane</keyword>
<feature type="transmembrane region" description="Helical" evidence="5">
    <location>
        <begin position="16"/>
        <end position="39"/>
    </location>
</feature>
<feature type="transmembrane region" description="Helical" evidence="5">
    <location>
        <begin position="133"/>
        <end position="154"/>
    </location>
</feature>
<dbReference type="Gene3D" id="1.20.1070.10">
    <property type="entry name" value="Rhodopsin 7-helix transmembrane proteins"/>
    <property type="match status" value="1"/>
</dbReference>
<reference evidence="7" key="1">
    <citation type="journal article" date="2008" name="Science">
        <title>Massive horizontal gene transfer in bdelloid rotifers.</title>
        <authorList>
            <person name="Gladyshev E.A."/>
            <person name="Meselson M.S."/>
            <person name="Arkhipova I.R."/>
        </authorList>
    </citation>
    <scope>NUCLEOTIDE SEQUENCE</scope>
</reference>
<dbReference type="GO" id="GO:0016020">
    <property type="term" value="C:membrane"/>
    <property type="evidence" value="ECO:0007669"/>
    <property type="project" value="UniProtKB-SubCell"/>
</dbReference>
<accession>B3G4K4</accession>
<organism evidence="7">
    <name type="scientific">Adineta vaga</name>
    <name type="common">Rotifer</name>
    <name type="synonym">Callidina vaga</name>
    <dbReference type="NCBI Taxonomy" id="104782"/>
    <lineage>
        <taxon>Eukaryota</taxon>
        <taxon>Metazoa</taxon>
        <taxon>Spiralia</taxon>
        <taxon>Gnathifera</taxon>
        <taxon>Rotifera</taxon>
        <taxon>Eurotatoria</taxon>
        <taxon>Bdelloidea</taxon>
        <taxon>Adinetida</taxon>
        <taxon>Adinetidae</taxon>
        <taxon>Adineta</taxon>
    </lineage>
</organism>
<evidence type="ECO:0000256" key="2">
    <source>
        <dbReference type="ARBA" id="ARBA00022692"/>
    </source>
</evidence>
<feature type="transmembrane region" description="Helical" evidence="5">
    <location>
        <begin position="231"/>
        <end position="254"/>
    </location>
</feature>
<dbReference type="PROSITE" id="PS50262">
    <property type="entry name" value="G_PROTEIN_RECEP_F1_2"/>
    <property type="match status" value="1"/>
</dbReference>
<keyword evidence="3 5" id="KW-1133">Transmembrane helix</keyword>
<sequence>MPENFLEILNTVQYLLYHYVLPIFIALGTVGNILNLIVFLQPYLRKNPCSIYVLAYTIASICWIDFIALTASFSVGFSFDFSLQSPISCRIRTYIVYVTINLLPAFLILTAFNRMCVSSKRSIIRQYSTMKMAAYSICGVTLFWLLFNIPALIYTNVAQLPTGQSICTPLPDNFFNKFIFIFFAVSYGLLPPIILIILGSITLTNLIRTLNTVLPITELCQYRPNKKEQQLMIMVLIQICVTVLSQFPSSAFQVYAVVTRDDEKSYERLIVELFVYNLLVFILFLPPCLSFYVYFTTAKTFRNELKHLIRTLRCF</sequence>
<dbReference type="PANTHER" id="PTHR46641">
    <property type="entry name" value="FMRFAMIDE RECEPTOR-RELATED"/>
    <property type="match status" value="1"/>
</dbReference>
<dbReference type="EMBL" id="EU643483">
    <property type="protein sequence ID" value="ACD54743.1"/>
    <property type="molecule type" value="Genomic_DNA"/>
</dbReference>
<evidence type="ECO:0000259" key="6">
    <source>
        <dbReference type="PROSITE" id="PS50262"/>
    </source>
</evidence>
<evidence type="ECO:0000313" key="7">
    <source>
        <dbReference type="EMBL" id="ACD54743.1"/>
    </source>
</evidence>
<feature type="transmembrane region" description="Helical" evidence="5">
    <location>
        <begin position="94"/>
        <end position="112"/>
    </location>
</feature>
<feature type="transmembrane region" description="Helical" evidence="5">
    <location>
        <begin position="174"/>
        <end position="198"/>
    </location>
</feature>
<feature type="domain" description="G-protein coupled receptors family 1 profile" evidence="6">
    <location>
        <begin position="31"/>
        <end position="294"/>
    </location>
</feature>
<dbReference type="InterPro" id="IPR017452">
    <property type="entry name" value="GPCR_Rhodpsn_7TM"/>
</dbReference>
<proteinExistence type="predicted"/>
<evidence type="ECO:0000256" key="3">
    <source>
        <dbReference type="ARBA" id="ARBA00022989"/>
    </source>
</evidence>
<dbReference type="AlphaFoldDB" id="B3G4K4"/>